<accession>A0A0F9S013</accession>
<protein>
    <submittedName>
        <fullName evidence="1">Uncharacterized protein</fullName>
    </submittedName>
</protein>
<evidence type="ECO:0000313" key="1">
    <source>
        <dbReference type="EMBL" id="KKN55547.1"/>
    </source>
</evidence>
<dbReference type="AlphaFoldDB" id="A0A0F9S013"/>
<proteinExistence type="predicted"/>
<comment type="caution">
    <text evidence="1">The sequence shown here is derived from an EMBL/GenBank/DDBJ whole genome shotgun (WGS) entry which is preliminary data.</text>
</comment>
<name>A0A0F9S013_9ZZZZ</name>
<gene>
    <name evidence="1" type="ORF">LCGC14_0581200</name>
</gene>
<reference evidence="1" key="1">
    <citation type="journal article" date="2015" name="Nature">
        <title>Complex archaea that bridge the gap between prokaryotes and eukaryotes.</title>
        <authorList>
            <person name="Spang A."/>
            <person name="Saw J.H."/>
            <person name="Jorgensen S.L."/>
            <person name="Zaremba-Niedzwiedzka K."/>
            <person name="Martijn J."/>
            <person name="Lind A.E."/>
            <person name="van Eijk R."/>
            <person name="Schleper C."/>
            <person name="Guy L."/>
            <person name="Ettema T.J."/>
        </authorList>
    </citation>
    <scope>NUCLEOTIDE SEQUENCE</scope>
</reference>
<dbReference type="EMBL" id="LAZR01000880">
    <property type="protein sequence ID" value="KKN55547.1"/>
    <property type="molecule type" value="Genomic_DNA"/>
</dbReference>
<organism evidence="1">
    <name type="scientific">marine sediment metagenome</name>
    <dbReference type="NCBI Taxonomy" id="412755"/>
    <lineage>
        <taxon>unclassified sequences</taxon>
        <taxon>metagenomes</taxon>
        <taxon>ecological metagenomes</taxon>
    </lineage>
</organism>
<sequence length="50" mass="5817">MAGEYDDFYHAERDLKINPYCKSIRDFAKILARDSVKNSEPKENKLILIG</sequence>